<feature type="signal peptide" evidence="16">
    <location>
        <begin position="1"/>
        <end position="29"/>
    </location>
</feature>
<dbReference type="Pfam" id="PF00768">
    <property type="entry name" value="Peptidase_S11"/>
    <property type="match status" value="1"/>
</dbReference>
<feature type="active site" evidence="13">
    <location>
        <position position="127"/>
    </location>
</feature>
<keyword evidence="7 16" id="KW-0732">Signal</keyword>
<comment type="function">
    <text evidence="1">Removes C-terminal D-alanyl residues from sugar-peptide cell wall precursors.</text>
</comment>
<feature type="active site" description="Proton acceptor" evidence="13">
    <location>
        <position position="68"/>
    </location>
</feature>
<evidence type="ECO:0000256" key="10">
    <source>
        <dbReference type="ARBA" id="ARBA00022984"/>
    </source>
</evidence>
<dbReference type="PATRIC" id="fig|28092.6.peg.1249"/>
<dbReference type="PRINTS" id="PR00725">
    <property type="entry name" value="DADACBPTASE1"/>
</dbReference>
<comment type="caution">
    <text evidence="18">The sequence shown here is derived from an EMBL/GenBank/DDBJ whole genome shotgun (WGS) entry which is preliminary data.</text>
</comment>
<evidence type="ECO:0000256" key="16">
    <source>
        <dbReference type="SAM" id="SignalP"/>
    </source>
</evidence>
<dbReference type="PANTHER" id="PTHR21581:SF6">
    <property type="entry name" value="TRAFFICKING PROTEIN PARTICLE COMPLEX SUBUNIT 12"/>
    <property type="match status" value="1"/>
</dbReference>
<evidence type="ECO:0000256" key="14">
    <source>
        <dbReference type="PIRSR" id="PIRSR618044-2"/>
    </source>
</evidence>
<dbReference type="UniPathway" id="UPA00219"/>
<dbReference type="Gene3D" id="3.40.710.10">
    <property type="entry name" value="DD-peptidase/beta-lactamase superfamily"/>
    <property type="match status" value="1"/>
</dbReference>
<gene>
    <name evidence="18" type="ORF">WM40_05255</name>
</gene>
<dbReference type="STRING" id="28092.WM40_05255"/>
<dbReference type="GO" id="GO:0009002">
    <property type="term" value="F:serine-type D-Ala-D-Ala carboxypeptidase activity"/>
    <property type="evidence" value="ECO:0007669"/>
    <property type="project" value="UniProtKB-EC"/>
</dbReference>
<evidence type="ECO:0000259" key="17">
    <source>
        <dbReference type="SMART" id="SM00936"/>
    </source>
</evidence>
<dbReference type="GO" id="GO:0008360">
    <property type="term" value="P:regulation of cell shape"/>
    <property type="evidence" value="ECO:0007669"/>
    <property type="project" value="UniProtKB-KW"/>
</dbReference>
<dbReference type="GO" id="GO:0006508">
    <property type="term" value="P:proteolysis"/>
    <property type="evidence" value="ECO:0007669"/>
    <property type="project" value="UniProtKB-KW"/>
</dbReference>
<keyword evidence="8" id="KW-0378">Hydrolase</keyword>
<feature type="binding site" evidence="14">
    <location>
        <position position="229"/>
    </location>
    <ligand>
        <name>substrate</name>
    </ligand>
</feature>
<comment type="pathway">
    <text evidence="2">Cell wall biogenesis; peptidoglycan biosynthesis.</text>
</comment>
<accession>A0A0F5K496</accession>
<evidence type="ECO:0000313" key="19">
    <source>
        <dbReference type="Proteomes" id="UP000033618"/>
    </source>
</evidence>
<dbReference type="SMART" id="SM00936">
    <property type="entry name" value="PBP5_C"/>
    <property type="match status" value="1"/>
</dbReference>
<dbReference type="InterPro" id="IPR012338">
    <property type="entry name" value="Beta-lactam/transpept-like"/>
</dbReference>
<proteinExistence type="inferred from homology"/>
<evidence type="ECO:0000256" key="8">
    <source>
        <dbReference type="ARBA" id="ARBA00022801"/>
    </source>
</evidence>
<keyword evidence="19" id="KW-1185">Reference proteome</keyword>
<dbReference type="PANTHER" id="PTHR21581">
    <property type="entry name" value="D-ALANYL-D-ALANINE CARBOXYPEPTIDASE"/>
    <property type="match status" value="1"/>
</dbReference>
<dbReference type="InterPro" id="IPR012907">
    <property type="entry name" value="Peptidase_S11_C"/>
</dbReference>
<protein>
    <recommendedName>
        <fullName evidence="4">serine-type D-Ala-D-Ala carboxypeptidase</fullName>
        <ecNumber evidence="4">3.4.16.4</ecNumber>
    </recommendedName>
</protein>
<dbReference type="GO" id="GO:0071555">
    <property type="term" value="P:cell wall organization"/>
    <property type="evidence" value="ECO:0007669"/>
    <property type="project" value="UniProtKB-KW"/>
</dbReference>
<evidence type="ECO:0000256" key="12">
    <source>
        <dbReference type="ARBA" id="ARBA00034000"/>
    </source>
</evidence>
<evidence type="ECO:0000256" key="5">
    <source>
        <dbReference type="ARBA" id="ARBA00022645"/>
    </source>
</evidence>
<dbReference type="EMBL" id="LAQU01000004">
    <property type="protein sequence ID" value="KKB64357.1"/>
    <property type="molecule type" value="Genomic_DNA"/>
</dbReference>
<dbReference type="Gene3D" id="2.60.410.10">
    <property type="entry name" value="D-Ala-D-Ala carboxypeptidase, C-terminal domain"/>
    <property type="match status" value="1"/>
</dbReference>
<evidence type="ECO:0000256" key="2">
    <source>
        <dbReference type="ARBA" id="ARBA00004752"/>
    </source>
</evidence>
<keyword evidence="9" id="KW-0133">Cell shape</keyword>
<evidence type="ECO:0000256" key="1">
    <source>
        <dbReference type="ARBA" id="ARBA00003217"/>
    </source>
</evidence>
<dbReference type="InterPro" id="IPR001967">
    <property type="entry name" value="Peptidase_S11_N"/>
</dbReference>
<feature type="chain" id="PRO_5002490921" description="serine-type D-Ala-D-Ala carboxypeptidase" evidence="16">
    <location>
        <begin position="30"/>
        <end position="395"/>
    </location>
</feature>
<reference evidence="18 19" key="1">
    <citation type="submission" date="2015-03" db="EMBL/GenBank/DDBJ databases">
        <title>Draft Genome Sequence of Burkholderia andropogonis type strain ICMP2807, isolated from Sorghum bicolor.</title>
        <authorList>
            <person name="Lopes-Santos L."/>
            <person name="Castro D.B."/>
            <person name="Ottoboni L.M."/>
            <person name="Park D."/>
            <person name="Weirc B.S."/>
            <person name="Destefano S.A."/>
        </authorList>
    </citation>
    <scope>NUCLEOTIDE SEQUENCE [LARGE SCALE GENOMIC DNA]</scope>
    <source>
        <strain evidence="18 19">ICMP2807</strain>
    </source>
</reference>
<keyword evidence="5" id="KW-0121">Carboxypeptidase</keyword>
<dbReference type="InterPro" id="IPR037167">
    <property type="entry name" value="Peptidase_S11_C_sf"/>
</dbReference>
<evidence type="ECO:0000256" key="4">
    <source>
        <dbReference type="ARBA" id="ARBA00012448"/>
    </source>
</evidence>
<evidence type="ECO:0000256" key="9">
    <source>
        <dbReference type="ARBA" id="ARBA00022960"/>
    </source>
</evidence>
<dbReference type="EC" id="3.4.16.4" evidence="4"/>
<keyword evidence="6" id="KW-0645">Protease</keyword>
<evidence type="ECO:0000256" key="7">
    <source>
        <dbReference type="ARBA" id="ARBA00022729"/>
    </source>
</evidence>
<dbReference type="Pfam" id="PF07943">
    <property type="entry name" value="PBP5_C"/>
    <property type="match status" value="1"/>
</dbReference>
<evidence type="ECO:0000256" key="6">
    <source>
        <dbReference type="ARBA" id="ARBA00022670"/>
    </source>
</evidence>
<dbReference type="InterPro" id="IPR018044">
    <property type="entry name" value="Peptidase_S11"/>
</dbReference>
<evidence type="ECO:0000256" key="3">
    <source>
        <dbReference type="ARBA" id="ARBA00007164"/>
    </source>
</evidence>
<comment type="catalytic activity">
    <reaction evidence="12">
        <text>Preferential cleavage: (Ac)2-L-Lys-D-Ala-|-D-Ala. Also transpeptidation of peptidyl-alanyl moieties that are N-acyl substituents of D-alanine.</text>
        <dbReference type="EC" id="3.4.16.4"/>
    </reaction>
</comment>
<name>A0A0F5K496_9BURK</name>
<feature type="domain" description="Peptidase S11 D-Ala-D-Ala carboxypeptidase A C-terminal" evidence="17">
    <location>
        <begin position="286"/>
        <end position="376"/>
    </location>
</feature>
<evidence type="ECO:0000256" key="15">
    <source>
        <dbReference type="RuleBase" id="RU004016"/>
    </source>
</evidence>
<feature type="active site" description="Acyl-ester intermediate" evidence="13">
    <location>
        <position position="65"/>
    </location>
</feature>
<evidence type="ECO:0000256" key="13">
    <source>
        <dbReference type="PIRSR" id="PIRSR618044-1"/>
    </source>
</evidence>
<sequence length="395" mass="42879">MRFPAFTPRAAVIAALGVAMPSLPLIAHAQVAPPAVQASAWLLVDATSNQVLASSNADERVEPASLTKLLTTYIVFQALKDKRITLEQTVLPSEAVRTVGTDESRMFIEAGKPVSVNDLLHGMVTQSGNDAAIALSELIGGSQAGFVNMMNAEAAKLGMKHSHFADVNGMPNPDHYTSAGDLAIVATHLIRDFPEYYPIFAEKEFTYNHIRQPNRNRLLWLDPTVDGLKTGHTKAAGYCLIATAKRPLPGVPGANRRLVTVMMGEPKEALRVTDSLKMLNYGYQAYEGVRLYAANQTIETARVWQGQVNDVKIGVKSDQYITVPSGTASKIKPVLVRDQPLVAPIADGQPVGVVKIMADDKELTQFPVVALTAVPRAGFAGRMWDMLMMKFQSKK</sequence>
<dbReference type="Proteomes" id="UP000033618">
    <property type="component" value="Unassembled WGS sequence"/>
</dbReference>
<dbReference type="AlphaFoldDB" id="A0A0F5K496"/>
<dbReference type="RefSeq" id="WP_046152356.1">
    <property type="nucleotide sequence ID" value="NZ_CADFGU010000008.1"/>
</dbReference>
<keyword evidence="11" id="KW-0961">Cell wall biogenesis/degradation</keyword>
<dbReference type="InterPro" id="IPR015956">
    <property type="entry name" value="Peniciliin-bd_prot_C_sf"/>
</dbReference>
<evidence type="ECO:0000313" key="18">
    <source>
        <dbReference type="EMBL" id="KKB64357.1"/>
    </source>
</evidence>
<organism evidence="18 19">
    <name type="scientific">Robbsia andropogonis</name>
    <dbReference type="NCBI Taxonomy" id="28092"/>
    <lineage>
        <taxon>Bacteria</taxon>
        <taxon>Pseudomonadati</taxon>
        <taxon>Pseudomonadota</taxon>
        <taxon>Betaproteobacteria</taxon>
        <taxon>Burkholderiales</taxon>
        <taxon>Burkholderiaceae</taxon>
        <taxon>Robbsia</taxon>
    </lineage>
</organism>
<comment type="similarity">
    <text evidence="3 15">Belongs to the peptidase S11 family.</text>
</comment>
<evidence type="ECO:0000256" key="11">
    <source>
        <dbReference type="ARBA" id="ARBA00023316"/>
    </source>
</evidence>
<dbReference type="SUPFAM" id="SSF69189">
    <property type="entry name" value="Penicillin-binding protein associated domain"/>
    <property type="match status" value="1"/>
</dbReference>
<dbReference type="OrthoDB" id="9795979at2"/>
<dbReference type="GO" id="GO:0009252">
    <property type="term" value="P:peptidoglycan biosynthetic process"/>
    <property type="evidence" value="ECO:0007669"/>
    <property type="project" value="UniProtKB-UniPathway"/>
</dbReference>
<dbReference type="SUPFAM" id="SSF56601">
    <property type="entry name" value="beta-lactamase/transpeptidase-like"/>
    <property type="match status" value="1"/>
</dbReference>
<keyword evidence="10" id="KW-0573">Peptidoglycan synthesis</keyword>